<evidence type="ECO:0000256" key="5">
    <source>
        <dbReference type="ARBA" id="ARBA00023186"/>
    </source>
</evidence>
<feature type="region of interest" description="Disordered" evidence="8">
    <location>
        <begin position="52"/>
        <end position="77"/>
    </location>
</feature>
<dbReference type="PANTHER" id="PTHR44145">
    <property type="entry name" value="DNAJ HOMOLOG SUBFAMILY A MEMBER 3, MITOCHONDRIAL"/>
    <property type="match status" value="1"/>
</dbReference>
<dbReference type="Pfam" id="PF00684">
    <property type="entry name" value="DnaJ_CXXCXGXG"/>
    <property type="match status" value="1"/>
</dbReference>
<keyword evidence="5" id="KW-0143">Chaperone</keyword>
<evidence type="ECO:0000259" key="10">
    <source>
        <dbReference type="PROSITE" id="PS51188"/>
    </source>
</evidence>
<dbReference type="PROSITE" id="PS50076">
    <property type="entry name" value="DNAJ_2"/>
    <property type="match status" value="1"/>
</dbReference>
<dbReference type="Pfam" id="PF01556">
    <property type="entry name" value="DnaJ_C"/>
    <property type="match status" value="1"/>
</dbReference>
<evidence type="ECO:0000256" key="2">
    <source>
        <dbReference type="ARBA" id="ARBA00022737"/>
    </source>
</evidence>
<gene>
    <name evidence="11" type="ORF">BDZ94DRAFT_1171694</name>
</gene>
<keyword evidence="2" id="KW-0677">Repeat</keyword>
<evidence type="ECO:0000259" key="9">
    <source>
        <dbReference type="PROSITE" id="PS50076"/>
    </source>
</evidence>
<dbReference type="PANTHER" id="PTHR44145:SF3">
    <property type="entry name" value="DNAJ HOMOLOG SUBFAMILY A MEMBER 3, MITOCHONDRIAL"/>
    <property type="match status" value="1"/>
</dbReference>
<dbReference type="SMART" id="SM00271">
    <property type="entry name" value="DnaJ"/>
    <property type="match status" value="1"/>
</dbReference>
<evidence type="ECO:0000313" key="11">
    <source>
        <dbReference type="EMBL" id="KAF9459436.1"/>
    </source>
</evidence>
<feature type="zinc finger region" description="CR-type" evidence="7">
    <location>
        <begin position="215"/>
        <end position="296"/>
    </location>
</feature>
<evidence type="ECO:0000313" key="12">
    <source>
        <dbReference type="Proteomes" id="UP000807353"/>
    </source>
</evidence>
<dbReference type="InterPro" id="IPR008971">
    <property type="entry name" value="HSP40/DnaJ_pept-bd"/>
</dbReference>
<dbReference type="GO" id="GO:0051082">
    <property type="term" value="F:unfolded protein binding"/>
    <property type="evidence" value="ECO:0007669"/>
    <property type="project" value="InterPro"/>
</dbReference>
<feature type="domain" description="J" evidence="9">
    <location>
        <begin position="75"/>
        <end position="139"/>
    </location>
</feature>
<dbReference type="InterPro" id="IPR001305">
    <property type="entry name" value="HSP_DnaJ_Cys-rich_dom"/>
</dbReference>
<dbReference type="EMBL" id="MU150316">
    <property type="protein sequence ID" value="KAF9459436.1"/>
    <property type="molecule type" value="Genomic_DNA"/>
</dbReference>
<sequence length="491" mass="52258">MPPRLPSQGFSSFIAFYSCSRPKPGSNARSYSLLRSQCSQTHVCGSSVHRTTRTKRSSDKRLLHATSPLGDTPKDPYKVLGVKPDATAAEIKKTYFSLARKYHPDTNPDKGARDKFVEIQDAYDILKDEKKRATYDQYGSTSQQPGFDPNAFASGGAGGFSGFSSAFGGNYGSGADLFEQLFGSFNGRAGRNSAPARGGNLETSVKVTFMEACKGTTKTVKVSPVTDCMTCSGSGLKQGAKRSPCTACHGTGTRTYVIENGFHMASTCSNCHGTGSTVPAHSECSSCGGVGKVKASKSVQVNIPAGVEDGMTIRIPNAGDVPISSKGQAGDLLVRISVAPSKSFVRQGANLYHEARIPMHTAVLGGKVRVPTLDGEVDVRIPGGTQQGEEMVLKGRGIPPVYGGDKGDLFIAFSVLLPRSLTKRQRSLIQEYADDLEGRTHAPNKATKPAETQDTPLADDNNGTESFTYTPTPSGGWVSRTWQNIRGLIGF</sequence>
<comment type="caution">
    <text evidence="11">The sequence shown here is derived from an EMBL/GenBank/DDBJ whole genome shotgun (WGS) entry which is preliminary data.</text>
</comment>
<keyword evidence="1 7" id="KW-0479">Metal-binding</keyword>
<feature type="compositionally biased region" description="Polar residues" evidence="8">
    <location>
        <begin position="450"/>
        <end position="473"/>
    </location>
</feature>
<proteinExistence type="inferred from homology"/>
<dbReference type="Pfam" id="PF00226">
    <property type="entry name" value="DnaJ"/>
    <property type="match status" value="1"/>
</dbReference>
<evidence type="ECO:0000256" key="8">
    <source>
        <dbReference type="SAM" id="MobiDB-lite"/>
    </source>
</evidence>
<dbReference type="FunFam" id="2.60.260.20:FF:000005">
    <property type="entry name" value="Chaperone protein dnaJ 1, mitochondrial"/>
    <property type="match status" value="1"/>
</dbReference>
<dbReference type="PROSITE" id="PS51188">
    <property type="entry name" value="ZF_CR"/>
    <property type="match status" value="1"/>
</dbReference>
<dbReference type="InterPro" id="IPR018253">
    <property type="entry name" value="DnaJ_domain_CS"/>
</dbReference>
<dbReference type="PROSITE" id="PS00636">
    <property type="entry name" value="DNAJ_1"/>
    <property type="match status" value="1"/>
</dbReference>
<dbReference type="Gene3D" id="2.60.260.20">
    <property type="entry name" value="Urease metallochaperone UreE, N-terminal domain"/>
    <property type="match status" value="2"/>
</dbReference>
<dbReference type="HAMAP" id="MF_01152">
    <property type="entry name" value="DnaJ"/>
    <property type="match status" value="1"/>
</dbReference>
<evidence type="ECO:0000256" key="6">
    <source>
        <dbReference type="ARBA" id="ARBA00072890"/>
    </source>
</evidence>
<dbReference type="GO" id="GO:0031072">
    <property type="term" value="F:heat shock protein binding"/>
    <property type="evidence" value="ECO:0007669"/>
    <property type="project" value="InterPro"/>
</dbReference>
<dbReference type="FunFam" id="2.10.230.10:FF:000001">
    <property type="entry name" value="DnaJ subfamily A member 2"/>
    <property type="match status" value="1"/>
</dbReference>
<dbReference type="Gene3D" id="1.10.287.110">
    <property type="entry name" value="DnaJ domain"/>
    <property type="match status" value="1"/>
</dbReference>
<reference evidence="11" key="1">
    <citation type="submission" date="2020-11" db="EMBL/GenBank/DDBJ databases">
        <authorList>
            <consortium name="DOE Joint Genome Institute"/>
            <person name="Ahrendt S."/>
            <person name="Riley R."/>
            <person name="Andreopoulos W."/>
            <person name="Labutti K."/>
            <person name="Pangilinan J."/>
            <person name="Ruiz-Duenas F.J."/>
            <person name="Barrasa J.M."/>
            <person name="Sanchez-Garcia M."/>
            <person name="Camarero S."/>
            <person name="Miyauchi S."/>
            <person name="Serrano A."/>
            <person name="Linde D."/>
            <person name="Babiker R."/>
            <person name="Drula E."/>
            <person name="Ayuso-Fernandez I."/>
            <person name="Pacheco R."/>
            <person name="Padilla G."/>
            <person name="Ferreira P."/>
            <person name="Barriuso J."/>
            <person name="Kellner H."/>
            <person name="Castanera R."/>
            <person name="Alfaro M."/>
            <person name="Ramirez L."/>
            <person name="Pisabarro A.G."/>
            <person name="Kuo A."/>
            <person name="Tritt A."/>
            <person name="Lipzen A."/>
            <person name="He G."/>
            <person name="Yan M."/>
            <person name="Ng V."/>
            <person name="Cullen D."/>
            <person name="Martin F."/>
            <person name="Rosso M.-N."/>
            <person name="Henrissat B."/>
            <person name="Hibbett D."/>
            <person name="Martinez A.T."/>
            <person name="Grigoriev I.V."/>
        </authorList>
    </citation>
    <scope>NUCLEOTIDE SEQUENCE</scope>
    <source>
        <strain evidence="11">CBS 247.69</strain>
    </source>
</reference>
<protein>
    <recommendedName>
        <fullName evidence="6">DnaJ homolog 1, mitochondrial</fullName>
    </recommendedName>
</protein>
<organism evidence="11 12">
    <name type="scientific">Collybia nuda</name>
    <dbReference type="NCBI Taxonomy" id="64659"/>
    <lineage>
        <taxon>Eukaryota</taxon>
        <taxon>Fungi</taxon>
        <taxon>Dikarya</taxon>
        <taxon>Basidiomycota</taxon>
        <taxon>Agaricomycotina</taxon>
        <taxon>Agaricomycetes</taxon>
        <taxon>Agaricomycetidae</taxon>
        <taxon>Agaricales</taxon>
        <taxon>Tricholomatineae</taxon>
        <taxon>Clitocybaceae</taxon>
        <taxon>Collybia</taxon>
    </lineage>
</organism>
<dbReference type="InterPro" id="IPR012724">
    <property type="entry name" value="DnaJ"/>
</dbReference>
<dbReference type="GO" id="GO:0008270">
    <property type="term" value="F:zinc ion binding"/>
    <property type="evidence" value="ECO:0007669"/>
    <property type="project" value="UniProtKB-KW"/>
</dbReference>
<dbReference type="PROSITE" id="PS51257">
    <property type="entry name" value="PROKAR_LIPOPROTEIN"/>
    <property type="match status" value="1"/>
</dbReference>
<dbReference type="Gene3D" id="2.10.230.10">
    <property type="entry name" value="Heat shock protein DnaJ, cysteine-rich domain"/>
    <property type="match status" value="1"/>
</dbReference>
<dbReference type="OrthoDB" id="10256793at2759"/>
<dbReference type="InterPro" id="IPR002939">
    <property type="entry name" value="DnaJ_C"/>
</dbReference>
<keyword evidence="3 7" id="KW-0863">Zinc-finger</keyword>
<dbReference type="InterPro" id="IPR001623">
    <property type="entry name" value="DnaJ_domain"/>
</dbReference>
<evidence type="ECO:0000256" key="7">
    <source>
        <dbReference type="PROSITE-ProRule" id="PRU00546"/>
    </source>
</evidence>
<dbReference type="GO" id="GO:0006457">
    <property type="term" value="P:protein folding"/>
    <property type="evidence" value="ECO:0007669"/>
    <property type="project" value="InterPro"/>
</dbReference>
<dbReference type="GO" id="GO:0005524">
    <property type="term" value="F:ATP binding"/>
    <property type="evidence" value="ECO:0007669"/>
    <property type="project" value="InterPro"/>
</dbReference>
<dbReference type="SUPFAM" id="SSF49493">
    <property type="entry name" value="HSP40/DnaJ peptide-binding domain"/>
    <property type="match status" value="2"/>
</dbReference>
<dbReference type="AlphaFoldDB" id="A0A9P5Y168"/>
<dbReference type="CDD" id="cd06257">
    <property type="entry name" value="DnaJ"/>
    <property type="match status" value="1"/>
</dbReference>
<dbReference type="Proteomes" id="UP000807353">
    <property type="component" value="Unassembled WGS sequence"/>
</dbReference>
<dbReference type="InterPro" id="IPR051938">
    <property type="entry name" value="Apopto_cytoskel_mod"/>
</dbReference>
<keyword evidence="12" id="KW-1185">Reference proteome</keyword>
<dbReference type="CDD" id="cd10747">
    <property type="entry name" value="DnaJ_C"/>
    <property type="match status" value="1"/>
</dbReference>
<dbReference type="SUPFAM" id="SSF57938">
    <property type="entry name" value="DnaJ/Hsp40 cysteine-rich domain"/>
    <property type="match status" value="1"/>
</dbReference>
<evidence type="ECO:0000256" key="4">
    <source>
        <dbReference type="ARBA" id="ARBA00022833"/>
    </source>
</evidence>
<evidence type="ECO:0000256" key="1">
    <source>
        <dbReference type="ARBA" id="ARBA00022723"/>
    </source>
</evidence>
<keyword evidence="4 7" id="KW-0862">Zinc</keyword>
<dbReference type="InterPro" id="IPR036869">
    <property type="entry name" value="J_dom_sf"/>
</dbReference>
<dbReference type="PRINTS" id="PR00625">
    <property type="entry name" value="JDOMAIN"/>
</dbReference>
<feature type="region of interest" description="Disordered" evidence="8">
    <location>
        <begin position="434"/>
        <end position="473"/>
    </location>
</feature>
<accession>A0A9P5Y168</accession>
<dbReference type="GO" id="GO:0009408">
    <property type="term" value="P:response to heat"/>
    <property type="evidence" value="ECO:0007669"/>
    <property type="project" value="InterPro"/>
</dbReference>
<dbReference type="SUPFAM" id="SSF46565">
    <property type="entry name" value="Chaperone J-domain"/>
    <property type="match status" value="1"/>
</dbReference>
<dbReference type="InterPro" id="IPR036410">
    <property type="entry name" value="HSP_DnaJ_Cys-rich_dom_sf"/>
</dbReference>
<name>A0A9P5Y168_9AGAR</name>
<evidence type="ECO:0000256" key="3">
    <source>
        <dbReference type="ARBA" id="ARBA00022771"/>
    </source>
</evidence>
<feature type="domain" description="CR-type" evidence="10">
    <location>
        <begin position="215"/>
        <end position="296"/>
    </location>
</feature>